<dbReference type="InterPro" id="IPR051539">
    <property type="entry name" value="T4SS-coupling_protein"/>
</dbReference>
<dbReference type="PANTHER" id="PTHR37937:SF1">
    <property type="entry name" value="CONJUGATIVE TRANSFER: DNA TRANSPORT"/>
    <property type="match status" value="1"/>
</dbReference>
<evidence type="ECO:0000259" key="8">
    <source>
        <dbReference type="Pfam" id="PF12696"/>
    </source>
</evidence>
<evidence type="ECO:0000256" key="2">
    <source>
        <dbReference type="ARBA" id="ARBA00022475"/>
    </source>
</evidence>
<evidence type="ECO:0000256" key="1">
    <source>
        <dbReference type="ARBA" id="ARBA00004651"/>
    </source>
</evidence>
<evidence type="ECO:0000256" key="3">
    <source>
        <dbReference type="ARBA" id="ARBA00022692"/>
    </source>
</evidence>
<keyword evidence="2" id="KW-1003">Cell membrane</keyword>
<evidence type="ECO:0000313" key="9">
    <source>
        <dbReference type="EMBL" id="MFC6044820.1"/>
    </source>
</evidence>
<keyword evidence="10" id="KW-1185">Reference proteome</keyword>
<evidence type="ECO:0000313" key="10">
    <source>
        <dbReference type="Proteomes" id="UP001596135"/>
    </source>
</evidence>
<comment type="caution">
    <text evidence="9">The sequence shown here is derived from an EMBL/GenBank/DDBJ whole genome shotgun (WGS) entry which is preliminary data.</text>
</comment>
<keyword evidence="3 7" id="KW-0812">Transmembrane</keyword>
<dbReference type="InterPro" id="IPR032689">
    <property type="entry name" value="TraG-D_C"/>
</dbReference>
<evidence type="ECO:0000256" key="5">
    <source>
        <dbReference type="ARBA" id="ARBA00023136"/>
    </source>
</evidence>
<protein>
    <submittedName>
        <fullName evidence="9">Type IV secretory system conjugative DNA transfer family protein</fullName>
    </submittedName>
</protein>
<keyword evidence="4 7" id="KW-1133">Transmembrane helix</keyword>
<dbReference type="CDD" id="cd01127">
    <property type="entry name" value="TrwB_TraG_TraD_VirD4"/>
    <property type="match status" value="1"/>
</dbReference>
<evidence type="ECO:0000256" key="7">
    <source>
        <dbReference type="SAM" id="Phobius"/>
    </source>
</evidence>
<feature type="domain" description="TraD/TraG TraM recognition site" evidence="8">
    <location>
        <begin position="391"/>
        <end position="508"/>
    </location>
</feature>
<proteinExistence type="predicted"/>
<feature type="transmembrane region" description="Helical" evidence="7">
    <location>
        <begin position="39"/>
        <end position="60"/>
    </location>
</feature>
<dbReference type="InterPro" id="IPR027417">
    <property type="entry name" value="P-loop_NTPase"/>
</dbReference>
<dbReference type="PANTHER" id="PTHR37937">
    <property type="entry name" value="CONJUGATIVE TRANSFER: DNA TRANSPORT"/>
    <property type="match status" value="1"/>
</dbReference>
<accession>A0ABW1LN08</accession>
<organism evidence="9 10">
    <name type="scientific">Nocardioides hankookensis</name>
    <dbReference type="NCBI Taxonomy" id="443157"/>
    <lineage>
        <taxon>Bacteria</taxon>
        <taxon>Bacillati</taxon>
        <taxon>Actinomycetota</taxon>
        <taxon>Actinomycetes</taxon>
        <taxon>Propionibacteriales</taxon>
        <taxon>Nocardioidaceae</taxon>
        <taxon>Nocardioides</taxon>
    </lineage>
</organism>
<name>A0ABW1LN08_9ACTN</name>
<dbReference type="SUPFAM" id="SSF52540">
    <property type="entry name" value="P-loop containing nucleoside triphosphate hydrolases"/>
    <property type="match status" value="1"/>
</dbReference>
<keyword evidence="5 7" id="KW-0472">Membrane</keyword>
<dbReference type="EMBL" id="JBHSRJ010000006">
    <property type="protein sequence ID" value="MFC6044820.1"/>
    <property type="molecule type" value="Genomic_DNA"/>
</dbReference>
<dbReference type="RefSeq" id="WP_379156902.1">
    <property type="nucleotide sequence ID" value="NZ_JBHSRJ010000006.1"/>
</dbReference>
<dbReference type="Pfam" id="PF12696">
    <property type="entry name" value="TraG-D_C"/>
    <property type="match status" value="1"/>
</dbReference>
<feature type="region of interest" description="Disordered" evidence="6">
    <location>
        <begin position="567"/>
        <end position="594"/>
    </location>
</feature>
<dbReference type="Proteomes" id="UP001596135">
    <property type="component" value="Unassembled WGS sequence"/>
</dbReference>
<comment type="subcellular location">
    <subcellularLocation>
        <location evidence="1">Cell membrane</location>
        <topology evidence="1">Multi-pass membrane protein</topology>
    </subcellularLocation>
</comment>
<dbReference type="Gene3D" id="3.40.50.300">
    <property type="entry name" value="P-loop containing nucleotide triphosphate hydrolases"/>
    <property type="match status" value="1"/>
</dbReference>
<sequence>MTATLSGNAGPDEISDAVGVLLHPGDPAAAWGHPIGPAVLFWGLVVGMAALVASVGSWAWRLLRPSTDPYAGDPGTWPGLAGRRQVEKAAGTKALMARAATLRPIGHDDMKPADVGFRLGRSHGVECWATVEDSVIVVGPPRQGKGLHLVINAILDAPGAVVTTSTRPDNLAATITARSSGRHRAHPVMVFDPQNLAPGVPGSARWSLVRGCEDPRVAMARARALSGDPGQGVESGSFWAQQCEAAVRCLLHAAALGEREPVELYEWSLSVVAARAAIEVLRGDPRTAPGWERALAAILDAEPRQRDSVWAMVTNTFAALADPAVLAAVSPGPGEHFDPSTFIRTCGTAYLLGTASGASATARLVATFVEDLVEAARRIAASSSNFRLDPPLTLVLDEAANYPLPSLPALMSEGGGSGICTWVFLQSRAQARARWGDDDADAIWDAAIVKVILGGGGHADDLGDLSALLGTRKVRKSSVSYGGHSPTTSYSDHLEDRHILDAAQIRRIGFGYALMVLRSAAPIMLTMQRWTERDDAKQLLEGRSQITEAMRSPSAWRTLTEDDLVTGGLMTGPYDGPHRNPSGDPHSGGLGESR</sequence>
<evidence type="ECO:0000256" key="6">
    <source>
        <dbReference type="SAM" id="MobiDB-lite"/>
    </source>
</evidence>
<reference evidence="10" key="1">
    <citation type="journal article" date="2019" name="Int. J. Syst. Evol. Microbiol.">
        <title>The Global Catalogue of Microorganisms (GCM) 10K type strain sequencing project: providing services to taxonomists for standard genome sequencing and annotation.</title>
        <authorList>
            <consortium name="The Broad Institute Genomics Platform"/>
            <consortium name="The Broad Institute Genome Sequencing Center for Infectious Disease"/>
            <person name="Wu L."/>
            <person name="Ma J."/>
        </authorList>
    </citation>
    <scope>NUCLEOTIDE SEQUENCE [LARGE SCALE GENOMIC DNA]</scope>
    <source>
        <strain evidence="10">CCUG 54522</strain>
    </source>
</reference>
<gene>
    <name evidence="9" type="ORF">ACFPYL_17150</name>
</gene>
<evidence type="ECO:0000256" key="4">
    <source>
        <dbReference type="ARBA" id="ARBA00022989"/>
    </source>
</evidence>